<feature type="transmembrane region" description="Helical" evidence="7">
    <location>
        <begin position="106"/>
        <end position="132"/>
    </location>
</feature>
<feature type="transmembrane region" description="Helical" evidence="7">
    <location>
        <begin position="144"/>
        <end position="166"/>
    </location>
</feature>
<keyword evidence="5 7" id="KW-1133">Transmembrane helix</keyword>
<proteinExistence type="inferred from homology"/>
<evidence type="ECO:0000256" key="2">
    <source>
        <dbReference type="ARBA" id="ARBA00022448"/>
    </source>
</evidence>
<reference evidence="11" key="1">
    <citation type="journal article" date="2019" name="Int. J. Syst. Evol. Microbiol.">
        <title>The Global Catalogue of Microorganisms (GCM) 10K type strain sequencing project: providing services to taxonomists for standard genome sequencing and annotation.</title>
        <authorList>
            <consortium name="The Broad Institute Genomics Platform"/>
            <consortium name="The Broad Institute Genome Sequencing Center for Infectious Disease"/>
            <person name="Wu L."/>
            <person name="Ma J."/>
        </authorList>
    </citation>
    <scope>NUCLEOTIDE SEQUENCE [LARGE SCALE GENOMIC DNA]</scope>
    <source>
        <strain evidence="11">JCM 15313</strain>
    </source>
</reference>
<comment type="similarity">
    <text evidence="7">Belongs to the binding-protein-dependent transport system permease family.</text>
</comment>
<evidence type="ECO:0000256" key="1">
    <source>
        <dbReference type="ARBA" id="ARBA00004651"/>
    </source>
</evidence>
<evidence type="ECO:0000256" key="8">
    <source>
        <dbReference type="SAM" id="MobiDB-lite"/>
    </source>
</evidence>
<keyword evidence="2 7" id="KW-0813">Transport</keyword>
<dbReference type="PROSITE" id="PS50928">
    <property type="entry name" value="ABC_TM1"/>
    <property type="match status" value="1"/>
</dbReference>
<evidence type="ECO:0000256" key="3">
    <source>
        <dbReference type="ARBA" id="ARBA00022475"/>
    </source>
</evidence>
<comment type="subcellular location">
    <subcellularLocation>
        <location evidence="1 7">Cell membrane</location>
        <topology evidence="1 7">Multi-pass membrane protein</topology>
    </subcellularLocation>
</comment>
<dbReference type="EMBL" id="BAAAPC010000006">
    <property type="protein sequence ID" value="GAA1992260.1"/>
    <property type="molecule type" value="Genomic_DNA"/>
</dbReference>
<feature type="domain" description="ABC transmembrane type-1" evidence="9">
    <location>
        <begin position="108"/>
        <end position="320"/>
    </location>
</feature>
<evidence type="ECO:0000256" key="7">
    <source>
        <dbReference type="RuleBase" id="RU363032"/>
    </source>
</evidence>
<dbReference type="Gene3D" id="1.10.3720.10">
    <property type="entry name" value="MetI-like"/>
    <property type="match status" value="1"/>
</dbReference>
<feature type="transmembrane region" description="Helical" evidence="7">
    <location>
        <begin position="186"/>
        <end position="202"/>
    </location>
</feature>
<organism evidence="10 11">
    <name type="scientific">Nocardiopsis rhodophaea</name>
    <dbReference type="NCBI Taxonomy" id="280238"/>
    <lineage>
        <taxon>Bacteria</taxon>
        <taxon>Bacillati</taxon>
        <taxon>Actinomycetota</taxon>
        <taxon>Actinomycetes</taxon>
        <taxon>Streptosporangiales</taxon>
        <taxon>Nocardiopsidaceae</taxon>
        <taxon>Nocardiopsis</taxon>
    </lineage>
</organism>
<comment type="caution">
    <text evidence="10">The sequence shown here is derived from an EMBL/GenBank/DDBJ whole genome shotgun (WGS) entry which is preliminary data.</text>
</comment>
<dbReference type="Proteomes" id="UP001501585">
    <property type="component" value="Unassembled WGS sequence"/>
</dbReference>
<dbReference type="PANTHER" id="PTHR43005:SF1">
    <property type="entry name" value="SPERMIDINE_PUTRESCINE TRANSPORT SYSTEM PERMEASE PROTEIN"/>
    <property type="match status" value="1"/>
</dbReference>
<dbReference type="SUPFAM" id="SSF161098">
    <property type="entry name" value="MetI-like"/>
    <property type="match status" value="1"/>
</dbReference>
<evidence type="ECO:0000313" key="11">
    <source>
        <dbReference type="Proteomes" id="UP001501585"/>
    </source>
</evidence>
<evidence type="ECO:0000256" key="4">
    <source>
        <dbReference type="ARBA" id="ARBA00022692"/>
    </source>
</evidence>
<dbReference type="PANTHER" id="PTHR43005">
    <property type="entry name" value="BLR7065 PROTEIN"/>
    <property type="match status" value="1"/>
</dbReference>
<dbReference type="CDD" id="cd06261">
    <property type="entry name" value="TM_PBP2"/>
    <property type="match status" value="1"/>
</dbReference>
<evidence type="ECO:0000313" key="10">
    <source>
        <dbReference type="EMBL" id="GAA1992260.1"/>
    </source>
</evidence>
<protein>
    <submittedName>
        <fullName evidence="10">Sugar ABC transporter permease</fullName>
    </submittedName>
</protein>
<evidence type="ECO:0000259" key="9">
    <source>
        <dbReference type="PROSITE" id="PS50928"/>
    </source>
</evidence>
<feature type="transmembrane region" description="Helical" evidence="7">
    <location>
        <begin position="254"/>
        <end position="277"/>
    </location>
</feature>
<keyword evidence="6 7" id="KW-0472">Membrane</keyword>
<keyword evidence="11" id="KW-1185">Reference proteome</keyword>
<evidence type="ECO:0000256" key="5">
    <source>
        <dbReference type="ARBA" id="ARBA00022989"/>
    </source>
</evidence>
<evidence type="ECO:0000256" key="6">
    <source>
        <dbReference type="ARBA" id="ARBA00023136"/>
    </source>
</evidence>
<keyword evidence="3" id="KW-1003">Cell membrane</keyword>
<dbReference type="Pfam" id="PF00528">
    <property type="entry name" value="BPD_transp_1"/>
    <property type="match status" value="1"/>
</dbReference>
<name>A0ABP5E645_9ACTN</name>
<gene>
    <name evidence="10" type="ORF">GCM10009799_17700</name>
</gene>
<feature type="region of interest" description="Disordered" evidence="8">
    <location>
        <begin position="1"/>
        <end position="42"/>
    </location>
</feature>
<sequence length="328" mass="34689">MREAPSGGMVPAATLTEPPRTTGQQPGGGARREAGRRRRRGTSGHRLLPLVPAVLLLLSFFAGPILWTVWASFTNAALTGAAAAHTEFIGTANFQRLLSDPSFLNATALTALFLVGSGIIGQTALGLTLALLMQNRGAVVRMAVGGVVVGAWVVPEVVAGFVWVAFLEREGTLNGLLAGIGAAPQNWLYTAPMLAVVLANTWKGTAFSMMTYAAGLAEIPDGLKEAARVDGAGPFQVVWHVVLPLLRRTLATTLLLVTLQTVQVFTLIYVMTAGGPAERSTTLPLLMYRDALRFGELGYGTTVALALLVVAGLFSVLYVRALRPEEVR</sequence>
<keyword evidence="4 7" id="KW-0812">Transmembrane</keyword>
<feature type="transmembrane region" description="Helical" evidence="7">
    <location>
        <begin position="297"/>
        <end position="319"/>
    </location>
</feature>
<accession>A0ABP5E645</accession>
<dbReference type="InterPro" id="IPR000515">
    <property type="entry name" value="MetI-like"/>
</dbReference>
<dbReference type="InterPro" id="IPR035906">
    <property type="entry name" value="MetI-like_sf"/>
</dbReference>
<feature type="transmembrane region" description="Helical" evidence="7">
    <location>
        <begin position="47"/>
        <end position="70"/>
    </location>
</feature>